<feature type="domain" description="Bacterial sugar transferase" evidence="3">
    <location>
        <begin position="8"/>
        <end position="176"/>
    </location>
</feature>
<evidence type="ECO:0000259" key="3">
    <source>
        <dbReference type="Pfam" id="PF02397"/>
    </source>
</evidence>
<keyword evidence="4" id="KW-0808">Transferase</keyword>
<dbReference type="RefSeq" id="WP_214535405.1">
    <property type="nucleotide sequence ID" value="NZ_JAHFVK010000001.1"/>
</dbReference>
<organism evidence="4 5">
    <name type="scientific">Croceibacterium selenioxidans</name>
    <dbReference type="NCBI Taxonomy" id="2838833"/>
    <lineage>
        <taxon>Bacteria</taxon>
        <taxon>Pseudomonadati</taxon>
        <taxon>Pseudomonadota</taxon>
        <taxon>Alphaproteobacteria</taxon>
        <taxon>Sphingomonadales</taxon>
        <taxon>Erythrobacteraceae</taxon>
        <taxon>Croceibacterium</taxon>
    </lineage>
</organism>
<evidence type="ECO:0000313" key="5">
    <source>
        <dbReference type="Proteomes" id="UP000811255"/>
    </source>
</evidence>
<dbReference type="Pfam" id="PF02397">
    <property type="entry name" value="Bac_transf"/>
    <property type="match status" value="1"/>
</dbReference>
<protein>
    <submittedName>
        <fullName evidence="4">Sugar transferase</fullName>
    </submittedName>
</protein>
<comment type="similarity">
    <text evidence="1">Belongs to the bacterial sugar transferase family.</text>
</comment>
<gene>
    <name evidence="4" type="ORF">KK137_06825</name>
</gene>
<comment type="caution">
    <text evidence="4">The sequence shown here is derived from an EMBL/GenBank/DDBJ whole genome shotgun (WGS) entry which is preliminary data.</text>
</comment>
<dbReference type="InterPro" id="IPR003362">
    <property type="entry name" value="Bact_transf"/>
</dbReference>
<dbReference type="Proteomes" id="UP000811255">
    <property type="component" value="Unassembled WGS sequence"/>
</dbReference>
<evidence type="ECO:0000313" key="4">
    <source>
        <dbReference type="EMBL" id="MBT2134044.1"/>
    </source>
</evidence>
<evidence type="ECO:0000256" key="1">
    <source>
        <dbReference type="ARBA" id="ARBA00006464"/>
    </source>
</evidence>
<proteinExistence type="inferred from homology"/>
<accession>A0ABS5W307</accession>
<sequence length="191" mass="21305">MALAFSRLLGAGAGVISSPVQVLLGLLVLSSLGRPILFRQVRCGRLGQPFVLYKFRTMRDDRDEAGRLLPDEERVTAVGAFLRRTRLDELPGFLNIAKGEMAFVGPRPLLPETIEELGDKGRRRSLVRPGMTGWAQVNGNTLLSLDEKVALDLWYIGHAGLWLDLTILQRTLLVMIGGERRTKTLREELSR</sequence>
<dbReference type="PANTHER" id="PTHR30576:SF8">
    <property type="entry name" value="UNDECAPRENYL-PHOSPHATE GALACTOSE PHOSPHOTRANSFERASE"/>
    <property type="match status" value="1"/>
</dbReference>
<dbReference type="EMBL" id="JAHFVK010000001">
    <property type="protein sequence ID" value="MBT2134044.1"/>
    <property type="molecule type" value="Genomic_DNA"/>
</dbReference>
<evidence type="ECO:0000256" key="2">
    <source>
        <dbReference type="ARBA" id="ARBA00023169"/>
    </source>
</evidence>
<dbReference type="PANTHER" id="PTHR30576">
    <property type="entry name" value="COLANIC BIOSYNTHESIS UDP-GLUCOSE LIPID CARRIER TRANSFERASE"/>
    <property type="match status" value="1"/>
</dbReference>
<keyword evidence="2" id="KW-0270">Exopolysaccharide synthesis</keyword>
<name>A0ABS5W307_9SPHN</name>
<reference evidence="4 5" key="1">
    <citation type="submission" date="2021-05" db="EMBL/GenBank/DDBJ databases">
        <title>Croceibacterium sp. LX-88 genome sequence.</title>
        <authorList>
            <person name="Luo X."/>
        </authorList>
    </citation>
    <scope>NUCLEOTIDE SEQUENCE [LARGE SCALE GENOMIC DNA]</scope>
    <source>
        <strain evidence="4 5">LX-88</strain>
    </source>
</reference>
<keyword evidence="5" id="KW-1185">Reference proteome</keyword>
<dbReference type="GO" id="GO:0016740">
    <property type="term" value="F:transferase activity"/>
    <property type="evidence" value="ECO:0007669"/>
    <property type="project" value="UniProtKB-KW"/>
</dbReference>